<dbReference type="InterPro" id="IPR039448">
    <property type="entry name" value="Beta_helix"/>
</dbReference>
<feature type="domain" description="Right handed beta helix" evidence="2">
    <location>
        <begin position="103"/>
        <end position="272"/>
    </location>
</feature>
<dbReference type="InterPro" id="IPR012334">
    <property type="entry name" value="Pectin_lyas_fold"/>
</dbReference>
<keyword evidence="4" id="KW-1185">Reference proteome</keyword>
<dbReference type="SUPFAM" id="SSF51126">
    <property type="entry name" value="Pectin lyase-like"/>
    <property type="match status" value="1"/>
</dbReference>
<dbReference type="Proteomes" id="UP001183615">
    <property type="component" value="Unassembled WGS sequence"/>
</dbReference>
<evidence type="ECO:0000313" key="3">
    <source>
        <dbReference type="EMBL" id="MDT0441450.1"/>
    </source>
</evidence>
<sequence length="404" mass="41669">MAGIGGTTPATAAAGTTYYVDVRAGADGNDGTRADAPWRTLDKVNDAEFAPGDTIAFRRGQDWNGALRLSDSGTAAAPITVTAYGDDQAAPPAIGDPAATECVLIEGAHWHLTGLRATGCAWSGFEVRGSHNTLAAVHADGNAAGVVVGEGAAFNTIRDSTFADNDKMSVNTPGGSDDSGAFGILINGDDNTVTRNVITGSRAESHDYGYDGAAVEIFDGDRNRVEYTIARDNLTFAELGRGPGATADDNLFAYNLVTSRHEGGAFLVTRGAEDVNGPVRGTTAVNNSVSLPGRDTEGWVCYAGCAPDILTLRNNIVSVGGQTGFEDGEGADEDHGIYHGPRAQFEPGPHSRHADPLFVSDTDPRLRPGSPAIGAGTPAGYTCDLAGRPVPAAGPDAGAYQYQP</sequence>
<dbReference type="InterPro" id="IPR059226">
    <property type="entry name" value="Choice_anch_Q_dom"/>
</dbReference>
<dbReference type="RefSeq" id="WP_311615233.1">
    <property type="nucleotide sequence ID" value="NZ_JAVREV010000001.1"/>
</dbReference>
<evidence type="ECO:0000259" key="2">
    <source>
        <dbReference type="Pfam" id="PF13229"/>
    </source>
</evidence>
<protein>
    <submittedName>
        <fullName evidence="3">Right-handed parallel beta-helix repeat-containing protein</fullName>
    </submittedName>
</protein>
<reference evidence="4" key="1">
    <citation type="submission" date="2023-07" db="EMBL/GenBank/DDBJ databases">
        <title>30 novel species of actinomycetes from the DSMZ collection.</title>
        <authorList>
            <person name="Nouioui I."/>
        </authorList>
    </citation>
    <scope>NUCLEOTIDE SEQUENCE [LARGE SCALE GENOMIC DNA]</scope>
    <source>
        <strain evidence="4">DSM 41886</strain>
    </source>
</reference>
<organism evidence="3 4">
    <name type="scientific">Streptomyces johnsoniae</name>
    <dbReference type="NCBI Taxonomy" id="3075532"/>
    <lineage>
        <taxon>Bacteria</taxon>
        <taxon>Bacillati</taxon>
        <taxon>Actinomycetota</taxon>
        <taxon>Actinomycetes</taxon>
        <taxon>Kitasatosporales</taxon>
        <taxon>Streptomycetaceae</taxon>
        <taxon>Streptomyces</taxon>
    </lineage>
</organism>
<evidence type="ECO:0000256" key="1">
    <source>
        <dbReference type="SAM" id="MobiDB-lite"/>
    </source>
</evidence>
<name>A0ABU2S1I6_9ACTN</name>
<dbReference type="EMBL" id="JAVREV010000001">
    <property type="protein sequence ID" value="MDT0441450.1"/>
    <property type="molecule type" value="Genomic_DNA"/>
</dbReference>
<accession>A0ABU2S1I6</accession>
<dbReference type="Pfam" id="PF13229">
    <property type="entry name" value="Beta_helix"/>
    <property type="match status" value="1"/>
</dbReference>
<gene>
    <name evidence="3" type="ORF">RM779_02380</name>
</gene>
<dbReference type="NCBIfam" id="NF041518">
    <property type="entry name" value="choice_anch_Q"/>
    <property type="match status" value="1"/>
</dbReference>
<proteinExistence type="predicted"/>
<dbReference type="Gene3D" id="2.160.20.10">
    <property type="entry name" value="Single-stranded right-handed beta-helix, Pectin lyase-like"/>
    <property type="match status" value="1"/>
</dbReference>
<evidence type="ECO:0000313" key="4">
    <source>
        <dbReference type="Proteomes" id="UP001183615"/>
    </source>
</evidence>
<dbReference type="InterPro" id="IPR011050">
    <property type="entry name" value="Pectin_lyase_fold/virulence"/>
</dbReference>
<feature type="region of interest" description="Disordered" evidence="1">
    <location>
        <begin position="332"/>
        <end position="375"/>
    </location>
</feature>
<comment type="caution">
    <text evidence="3">The sequence shown here is derived from an EMBL/GenBank/DDBJ whole genome shotgun (WGS) entry which is preliminary data.</text>
</comment>